<evidence type="ECO:0000256" key="1">
    <source>
        <dbReference type="ARBA" id="ARBA00000085"/>
    </source>
</evidence>
<evidence type="ECO:0000259" key="15">
    <source>
        <dbReference type="PROSITE" id="PS50003"/>
    </source>
</evidence>
<keyword evidence="13 14" id="KW-0472">Membrane</keyword>
<comment type="catalytic activity">
    <reaction evidence="1">
        <text>ATP + protein L-histidine = ADP + protein N-phospho-L-histidine.</text>
        <dbReference type="EC" id="2.7.13.3"/>
    </reaction>
</comment>
<dbReference type="CDD" id="cd06225">
    <property type="entry name" value="HAMP"/>
    <property type="match status" value="1"/>
</dbReference>
<dbReference type="EC" id="2.7.13.3" evidence="3"/>
<sequence length="607" mass="69798">MFKTSIRNKLIVLLLLITIVPFGTSIVITYLYTKESLKDEFVQENVNLLYQGKLNLEGYVGELKNLTLSFYNNIDFMNYLRNPSQDDDDYLAKESVKNVILTILYAEKNINRVNIAVEEDNQNVSVSKTSGVVFSPVVKNLYKESYEKAMNNSNFIYIEPMHVLQKDSAVKDKREKKEVIRLHRALIDIPSNKLLGYISLDIAPDQIIDISEKLYVKDKEEFYILSPEGELIFRSNSEVSETEEWVTSVLKSTETSGTMEWEKDSFRGLMMYDKLSESAGGWILVKRIPYTSVFESALSVAKINIMFGVIGLCLVIMATFLVSFKITSPIRVLLQNIKKVEEGNMNVYFDSLGNDEIGILGERFIQMIGKINHLINREYKLELENKTNQLKVLQSQLNPHFLYNSLQSIGTLALKNNVPQVYTLVTHLSKIMRYGMNIDEDLVPLTKEIDFTKAFLLLQKERFGDQFEYSLQFDKEVLTIEVPKMILQPIIENYFKHGFNSSDESIGQLMIMGRKESNQLVITIHDNGKGISENRLNEIYQSFDKEKQKIDTDGTNIGLRNVYFRLKLYFDGRANFHIQNHQDGGLLVILRLPIETGGGMVEGNYYR</sequence>
<dbReference type="PROSITE" id="PS50885">
    <property type="entry name" value="HAMP"/>
    <property type="match status" value="1"/>
</dbReference>
<evidence type="ECO:0000256" key="12">
    <source>
        <dbReference type="ARBA" id="ARBA00023012"/>
    </source>
</evidence>
<dbReference type="InterPro" id="IPR003594">
    <property type="entry name" value="HATPase_dom"/>
</dbReference>
<proteinExistence type="predicted"/>
<evidence type="ECO:0000256" key="11">
    <source>
        <dbReference type="ARBA" id="ARBA00022989"/>
    </source>
</evidence>
<keyword evidence="11 14" id="KW-1133">Transmembrane helix</keyword>
<feature type="domain" description="Histidine kinase" evidence="16">
    <location>
        <begin position="374"/>
        <end position="596"/>
    </location>
</feature>
<dbReference type="EMBL" id="CP055263">
    <property type="protein sequence ID" value="QNF28164.1"/>
    <property type="molecule type" value="Genomic_DNA"/>
</dbReference>
<name>A0ABX6S280_9BACI</name>
<evidence type="ECO:0000256" key="14">
    <source>
        <dbReference type="SAM" id="Phobius"/>
    </source>
</evidence>
<reference evidence="18 19" key="1">
    <citation type="submission" date="2020-06" db="EMBL/GenBank/DDBJ databases">
        <title>Metabacillus dokdonensis sp. nov., isolated from the rhizosphere of Elymus tsukushiensis, a plant native to the Dokdo Islands, Republic of Korea.</title>
        <authorList>
            <person name="Lee S.Y."/>
            <person name="Hwang Y.J."/>
            <person name="Son J.S."/>
            <person name="Ghim S.Y."/>
        </authorList>
    </citation>
    <scope>NUCLEOTIDE SEQUENCE [LARGE SCALE GENOMIC DNA]</scope>
    <source>
        <strain evidence="18 19">KUDC1714</strain>
    </source>
</reference>
<feature type="transmembrane region" description="Helical" evidence="14">
    <location>
        <begin position="12"/>
        <end position="32"/>
    </location>
</feature>
<keyword evidence="19" id="KW-1185">Reference proteome</keyword>
<evidence type="ECO:0000259" key="16">
    <source>
        <dbReference type="PROSITE" id="PS50109"/>
    </source>
</evidence>
<dbReference type="PROSITE" id="PS50109">
    <property type="entry name" value="HIS_KIN"/>
    <property type="match status" value="1"/>
</dbReference>
<dbReference type="Pfam" id="PF02518">
    <property type="entry name" value="HATPase_c"/>
    <property type="match status" value="1"/>
</dbReference>
<evidence type="ECO:0000256" key="7">
    <source>
        <dbReference type="ARBA" id="ARBA00022692"/>
    </source>
</evidence>
<keyword evidence="10" id="KW-0067">ATP-binding</keyword>
<keyword evidence="12" id="KW-0902">Two-component regulatory system</keyword>
<evidence type="ECO:0000256" key="2">
    <source>
        <dbReference type="ARBA" id="ARBA00004651"/>
    </source>
</evidence>
<evidence type="ECO:0000256" key="6">
    <source>
        <dbReference type="ARBA" id="ARBA00022679"/>
    </source>
</evidence>
<feature type="domain" description="HAMP" evidence="17">
    <location>
        <begin position="324"/>
        <end position="376"/>
    </location>
</feature>
<keyword evidence="6" id="KW-0808">Transferase</keyword>
<keyword evidence="4" id="KW-1003">Cell membrane</keyword>
<dbReference type="GO" id="GO:0016301">
    <property type="term" value="F:kinase activity"/>
    <property type="evidence" value="ECO:0007669"/>
    <property type="project" value="UniProtKB-KW"/>
</dbReference>
<dbReference type="PANTHER" id="PTHR34220:SF11">
    <property type="entry name" value="SENSOR PROTEIN KINASE HPTS"/>
    <property type="match status" value="1"/>
</dbReference>
<dbReference type="Gene3D" id="3.30.450.20">
    <property type="entry name" value="PAS domain"/>
    <property type="match status" value="1"/>
</dbReference>
<dbReference type="InterPro" id="IPR001849">
    <property type="entry name" value="PH_domain"/>
</dbReference>
<dbReference type="InterPro" id="IPR005467">
    <property type="entry name" value="His_kinase_dom"/>
</dbReference>
<keyword evidence="8" id="KW-0547">Nucleotide-binding</keyword>
<evidence type="ECO:0000313" key="19">
    <source>
        <dbReference type="Proteomes" id="UP000515490"/>
    </source>
</evidence>
<keyword evidence="5" id="KW-0597">Phosphoprotein</keyword>
<dbReference type="InterPro" id="IPR036890">
    <property type="entry name" value="HATPase_C_sf"/>
</dbReference>
<organism evidence="18 19">
    <name type="scientific">Metabacillus elymi</name>
    <dbReference type="NCBI Taxonomy" id="2745198"/>
    <lineage>
        <taxon>Bacteria</taxon>
        <taxon>Bacillati</taxon>
        <taxon>Bacillota</taxon>
        <taxon>Bacilli</taxon>
        <taxon>Bacillales</taxon>
        <taxon>Bacillaceae</taxon>
        <taxon>Metabacillus</taxon>
    </lineage>
</organism>
<dbReference type="Gene3D" id="1.10.8.500">
    <property type="entry name" value="HAMP domain in histidine kinase"/>
    <property type="match status" value="1"/>
</dbReference>
<evidence type="ECO:0000256" key="5">
    <source>
        <dbReference type="ARBA" id="ARBA00022553"/>
    </source>
</evidence>
<dbReference type="SMART" id="SM00304">
    <property type="entry name" value="HAMP"/>
    <property type="match status" value="1"/>
</dbReference>
<evidence type="ECO:0000256" key="3">
    <source>
        <dbReference type="ARBA" id="ARBA00012438"/>
    </source>
</evidence>
<evidence type="ECO:0000256" key="9">
    <source>
        <dbReference type="ARBA" id="ARBA00022777"/>
    </source>
</evidence>
<gene>
    <name evidence="18" type="ORF">HUW50_12240</name>
</gene>
<dbReference type="PROSITE" id="PS50003">
    <property type="entry name" value="PH_DOMAIN"/>
    <property type="match status" value="1"/>
</dbReference>
<feature type="transmembrane region" description="Helical" evidence="14">
    <location>
        <begin position="305"/>
        <end position="324"/>
    </location>
</feature>
<protein>
    <recommendedName>
        <fullName evidence="3">histidine kinase</fullName>
        <ecNumber evidence="3">2.7.13.3</ecNumber>
    </recommendedName>
</protein>
<evidence type="ECO:0000256" key="8">
    <source>
        <dbReference type="ARBA" id="ARBA00022741"/>
    </source>
</evidence>
<evidence type="ECO:0000313" key="18">
    <source>
        <dbReference type="EMBL" id="QNF28164.1"/>
    </source>
</evidence>
<evidence type="ECO:0000256" key="13">
    <source>
        <dbReference type="ARBA" id="ARBA00023136"/>
    </source>
</evidence>
<dbReference type="PANTHER" id="PTHR34220">
    <property type="entry name" value="SENSOR HISTIDINE KINASE YPDA"/>
    <property type="match status" value="1"/>
</dbReference>
<dbReference type="SUPFAM" id="SSF55874">
    <property type="entry name" value="ATPase domain of HSP90 chaperone/DNA topoisomerase II/histidine kinase"/>
    <property type="match status" value="1"/>
</dbReference>
<dbReference type="Gene3D" id="3.30.565.10">
    <property type="entry name" value="Histidine kinase-like ATPase, C-terminal domain"/>
    <property type="match status" value="1"/>
</dbReference>
<evidence type="ECO:0000256" key="4">
    <source>
        <dbReference type="ARBA" id="ARBA00022475"/>
    </source>
</evidence>
<keyword evidence="7 14" id="KW-0812">Transmembrane</keyword>
<dbReference type="InterPro" id="IPR050640">
    <property type="entry name" value="Bact_2-comp_sensor_kinase"/>
</dbReference>
<dbReference type="RefSeq" id="WP_185653950.1">
    <property type="nucleotide sequence ID" value="NZ_CP055263.1"/>
</dbReference>
<dbReference type="InterPro" id="IPR003660">
    <property type="entry name" value="HAMP_dom"/>
</dbReference>
<accession>A0ABX6S280</accession>
<evidence type="ECO:0000259" key="17">
    <source>
        <dbReference type="PROSITE" id="PS50885"/>
    </source>
</evidence>
<evidence type="ECO:0000256" key="10">
    <source>
        <dbReference type="ARBA" id="ARBA00022840"/>
    </source>
</evidence>
<dbReference type="InterPro" id="IPR010559">
    <property type="entry name" value="Sig_transdc_His_kin_internal"/>
</dbReference>
<dbReference type="Pfam" id="PF06580">
    <property type="entry name" value="His_kinase"/>
    <property type="match status" value="1"/>
</dbReference>
<dbReference type="Proteomes" id="UP000515490">
    <property type="component" value="Chromosome"/>
</dbReference>
<comment type="subcellular location">
    <subcellularLocation>
        <location evidence="2">Cell membrane</location>
        <topology evidence="2">Multi-pass membrane protein</topology>
    </subcellularLocation>
</comment>
<feature type="domain" description="PH" evidence="15">
    <location>
        <begin position="222"/>
        <end position="254"/>
    </location>
</feature>
<dbReference type="SUPFAM" id="SSF158472">
    <property type="entry name" value="HAMP domain-like"/>
    <property type="match status" value="1"/>
</dbReference>
<keyword evidence="9 18" id="KW-0418">Kinase</keyword>